<sequence>MNILLDEQVPEHALGPLRALLPRHRIDHVQQITDPEKDPPLYWPGRNTAQRRRAPRQREGT</sequence>
<gene>
    <name evidence="2" type="ORF">Pa4123_04080</name>
</gene>
<comment type="caution">
    <text evidence="2">The sequence shown here is derived from an EMBL/GenBank/DDBJ whole genome shotgun (WGS) entry which is preliminary data.</text>
</comment>
<organism evidence="2 3">
    <name type="scientific">Phytohabitans aurantiacus</name>
    <dbReference type="NCBI Taxonomy" id="3016789"/>
    <lineage>
        <taxon>Bacteria</taxon>
        <taxon>Bacillati</taxon>
        <taxon>Actinomycetota</taxon>
        <taxon>Actinomycetes</taxon>
        <taxon>Micromonosporales</taxon>
        <taxon>Micromonosporaceae</taxon>
    </lineage>
</organism>
<reference evidence="2" key="1">
    <citation type="submission" date="2022-12" db="EMBL/GenBank/DDBJ databases">
        <title>New Phytohabitans aurantiacus sp. RD004123 nov., an actinomycete isolated from soil.</title>
        <authorList>
            <person name="Triningsih D.W."/>
            <person name="Harunari E."/>
            <person name="Igarashi Y."/>
        </authorList>
    </citation>
    <scope>NUCLEOTIDE SEQUENCE</scope>
    <source>
        <strain evidence="2">RD004123</strain>
    </source>
</reference>
<accession>A0ABQ5QNK4</accession>
<proteinExistence type="predicted"/>
<evidence type="ECO:0000256" key="1">
    <source>
        <dbReference type="SAM" id="MobiDB-lite"/>
    </source>
</evidence>
<evidence type="ECO:0000313" key="2">
    <source>
        <dbReference type="EMBL" id="GLH95136.1"/>
    </source>
</evidence>
<evidence type="ECO:0008006" key="4">
    <source>
        <dbReference type="Google" id="ProtNLM"/>
    </source>
</evidence>
<keyword evidence="3" id="KW-1185">Reference proteome</keyword>
<name>A0ABQ5QNK4_9ACTN</name>
<protein>
    <recommendedName>
        <fullName evidence="4">DUF5615 domain-containing protein</fullName>
    </recommendedName>
</protein>
<feature type="region of interest" description="Disordered" evidence="1">
    <location>
        <begin position="31"/>
        <end position="61"/>
    </location>
</feature>
<dbReference type="EMBL" id="BSDI01000001">
    <property type="protein sequence ID" value="GLH95136.1"/>
    <property type="molecule type" value="Genomic_DNA"/>
</dbReference>
<dbReference type="Proteomes" id="UP001144280">
    <property type="component" value="Unassembled WGS sequence"/>
</dbReference>
<evidence type="ECO:0000313" key="3">
    <source>
        <dbReference type="Proteomes" id="UP001144280"/>
    </source>
</evidence>